<accession>F8BRU3</accession>
<dbReference type="AlphaFoldDB" id="F8BRU3"/>
<dbReference type="HOGENOM" id="CLU_151768_0_0_5"/>
<evidence type="ECO:0000256" key="1">
    <source>
        <dbReference type="SAM" id="MobiDB-lite"/>
    </source>
</evidence>
<evidence type="ECO:0000313" key="3">
    <source>
        <dbReference type="Proteomes" id="UP000007730"/>
    </source>
</evidence>
<dbReference type="eggNOG" id="ENOG503149F">
    <property type="taxonomic scope" value="Bacteria"/>
</dbReference>
<evidence type="ECO:0008006" key="4">
    <source>
        <dbReference type="Google" id="ProtNLM"/>
    </source>
</evidence>
<feature type="region of interest" description="Disordered" evidence="1">
    <location>
        <begin position="118"/>
        <end position="144"/>
    </location>
</feature>
<dbReference type="STRING" id="504832.OCA5_c24780"/>
<sequence length="144" mass="15782">MDSIGHDNALGCHPHLLRMIERMRDRTSLFLAAILVCGAPAAAQAASFFVDPAHYALYNCEQLNTARKAVAQRVAELQGLMAKAETGFAGSLMSGLAYQSEFVTARGQLEQIDENRQKLNCGPVPIEKPATPTHPDRRKSHPKR</sequence>
<dbReference type="OrthoDB" id="8255563at2"/>
<dbReference type="KEGG" id="ocg:OCA5_c24780"/>
<reference evidence="2 3" key="1">
    <citation type="journal article" date="2011" name="J. Bacteriol.">
        <title>Complete genome sequences of the chemolithoautotrophic Oligotropha carboxidovorans strains OM4 and OM5.</title>
        <authorList>
            <person name="Volland S."/>
            <person name="Rachinger M."/>
            <person name="Strittmatter A."/>
            <person name="Daniel R."/>
            <person name="Gottschalk G."/>
            <person name="Meyer O."/>
        </authorList>
    </citation>
    <scope>NUCLEOTIDE SEQUENCE [LARGE SCALE GENOMIC DNA]</scope>
    <source>
        <strain evidence="3">ATCC 49405 / DSM 1227 / KCTC 32145 / OM5</strain>
    </source>
</reference>
<dbReference type="Proteomes" id="UP000007730">
    <property type="component" value="Chromosome"/>
</dbReference>
<protein>
    <recommendedName>
        <fullName evidence="4">Twin-arginine translocation pathway signal</fullName>
    </recommendedName>
</protein>
<gene>
    <name evidence="2" type="ordered locus">OCA5_c24780</name>
</gene>
<evidence type="ECO:0000313" key="2">
    <source>
        <dbReference type="EMBL" id="AEI07174.1"/>
    </source>
</evidence>
<dbReference type="PATRIC" id="fig|504832.7.peg.2614"/>
<organism evidence="2 3">
    <name type="scientific">Afipia carboxidovorans (strain ATCC 49405 / DSM 1227 / KCTC 32145 / OM5)</name>
    <name type="common">Oligotropha carboxidovorans</name>
    <dbReference type="NCBI Taxonomy" id="504832"/>
    <lineage>
        <taxon>Bacteria</taxon>
        <taxon>Pseudomonadati</taxon>
        <taxon>Pseudomonadota</taxon>
        <taxon>Alphaproteobacteria</taxon>
        <taxon>Hyphomicrobiales</taxon>
        <taxon>Nitrobacteraceae</taxon>
        <taxon>Afipia</taxon>
    </lineage>
</organism>
<name>F8BRU3_AFIC5</name>
<keyword evidence="3" id="KW-1185">Reference proteome</keyword>
<dbReference type="EMBL" id="CP002826">
    <property type="protein sequence ID" value="AEI07174.1"/>
    <property type="molecule type" value="Genomic_DNA"/>
</dbReference>
<proteinExistence type="predicted"/>